<dbReference type="AlphaFoldDB" id="A0A0C3B665"/>
<feature type="domain" description="HNH nuclease" evidence="1">
    <location>
        <begin position="16"/>
        <end position="110"/>
    </location>
</feature>
<dbReference type="Proteomes" id="UP000054166">
    <property type="component" value="Unassembled WGS sequence"/>
</dbReference>
<dbReference type="Pfam" id="PF13391">
    <property type="entry name" value="HNH_2"/>
    <property type="match status" value="1"/>
</dbReference>
<evidence type="ECO:0000313" key="2">
    <source>
        <dbReference type="EMBL" id="KIM81728.1"/>
    </source>
</evidence>
<evidence type="ECO:0000259" key="1">
    <source>
        <dbReference type="Pfam" id="PF13391"/>
    </source>
</evidence>
<dbReference type="EMBL" id="KN832997">
    <property type="protein sequence ID" value="KIM81728.1"/>
    <property type="molecule type" value="Genomic_DNA"/>
</dbReference>
<sequence>SFKMRLVHRDEGCVVCLATGIQELYEYPDDSDRYEGAHIIDFAYHVVWDARGYSAVVSDPFTDPANAENPFASPSTRTKKDFRRINSLENGMLLCLQHHKDYDYFRFSIHADTHKIFSFHPKTVELQGIEVKAPWESPDVLYPPPHPSFLEMHYFTSIAKAMKGDAGNYELDD</sequence>
<feature type="non-terminal residue" evidence="2">
    <location>
        <position position="173"/>
    </location>
</feature>
<reference evidence="3" key="2">
    <citation type="submission" date="2015-01" db="EMBL/GenBank/DDBJ databases">
        <title>Evolutionary Origins and Diversification of the Mycorrhizal Mutualists.</title>
        <authorList>
            <consortium name="DOE Joint Genome Institute"/>
            <consortium name="Mycorrhizal Genomics Consortium"/>
            <person name="Kohler A."/>
            <person name="Kuo A."/>
            <person name="Nagy L.G."/>
            <person name="Floudas D."/>
            <person name="Copeland A."/>
            <person name="Barry K.W."/>
            <person name="Cichocki N."/>
            <person name="Veneault-Fourrey C."/>
            <person name="LaButti K."/>
            <person name="Lindquist E.A."/>
            <person name="Lipzen A."/>
            <person name="Lundell T."/>
            <person name="Morin E."/>
            <person name="Murat C."/>
            <person name="Riley R."/>
            <person name="Ohm R."/>
            <person name="Sun H."/>
            <person name="Tunlid A."/>
            <person name="Henrissat B."/>
            <person name="Grigoriev I.V."/>
            <person name="Hibbett D.S."/>
            <person name="Martin F."/>
        </authorList>
    </citation>
    <scope>NUCLEOTIDE SEQUENCE [LARGE SCALE GENOMIC DNA]</scope>
    <source>
        <strain evidence="3">F 1598</strain>
    </source>
</reference>
<keyword evidence="3" id="KW-1185">Reference proteome</keyword>
<feature type="non-terminal residue" evidence="2">
    <location>
        <position position="1"/>
    </location>
</feature>
<evidence type="ECO:0000313" key="3">
    <source>
        <dbReference type="Proteomes" id="UP000054166"/>
    </source>
</evidence>
<proteinExistence type="predicted"/>
<accession>A0A0C3B665</accession>
<dbReference type="OrthoDB" id="3244235at2759"/>
<dbReference type="InParanoid" id="A0A0C3B665"/>
<reference evidence="2 3" key="1">
    <citation type="submission" date="2014-04" db="EMBL/GenBank/DDBJ databases">
        <authorList>
            <consortium name="DOE Joint Genome Institute"/>
            <person name="Kuo A."/>
            <person name="Tarkka M."/>
            <person name="Buscot F."/>
            <person name="Kohler A."/>
            <person name="Nagy L.G."/>
            <person name="Floudas D."/>
            <person name="Copeland A."/>
            <person name="Barry K.W."/>
            <person name="Cichocki N."/>
            <person name="Veneault-Fourrey C."/>
            <person name="LaButti K."/>
            <person name="Lindquist E.A."/>
            <person name="Lipzen A."/>
            <person name="Lundell T."/>
            <person name="Morin E."/>
            <person name="Murat C."/>
            <person name="Sun H."/>
            <person name="Tunlid A."/>
            <person name="Henrissat B."/>
            <person name="Grigoriev I.V."/>
            <person name="Hibbett D.S."/>
            <person name="Martin F."/>
            <person name="Nordberg H.P."/>
            <person name="Cantor M.N."/>
            <person name="Hua S.X."/>
        </authorList>
    </citation>
    <scope>NUCLEOTIDE SEQUENCE [LARGE SCALE GENOMIC DNA]</scope>
    <source>
        <strain evidence="2 3">F 1598</strain>
    </source>
</reference>
<name>A0A0C3B665_PILCF</name>
<organism evidence="2 3">
    <name type="scientific">Piloderma croceum (strain F 1598)</name>
    <dbReference type="NCBI Taxonomy" id="765440"/>
    <lineage>
        <taxon>Eukaryota</taxon>
        <taxon>Fungi</taxon>
        <taxon>Dikarya</taxon>
        <taxon>Basidiomycota</taxon>
        <taxon>Agaricomycotina</taxon>
        <taxon>Agaricomycetes</taxon>
        <taxon>Agaricomycetidae</taxon>
        <taxon>Atheliales</taxon>
        <taxon>Atheliaceae</taxon>
        <taxon>Piloderma</taxon>
    </lineage>
</organism>
<dbReference type="HOGENOM" id="CLU_106828_0_0_1"/>
<protein>
    <recommendedName>
        <fullName evidence="1">HNH nuclease domain-containing protein</fullName>
    </recommendedName>
</protein>
<dbReference type="InterPro" id="IPR003615">
    <property type="entry name" value="HNH_nuc"/>
</dbReference>
<gene>
    <name evidence="2" type="ORF">PILCRDRAFT_37892</name>
</gene>